<reference evidence="2 3" key="1">
    <citation type="submission" date="2019-05" db="EMBL/GenBank/DDBJ databases">
        <title>Another draft genome of Portunus trituberculatus and its Hox gene families provides insights of decapod evolution.</title>
        <authorList>
            <person name="Jeong J.-H."/>
            <person name="Song I."/>
            <person name="Kim S."/>
            <person name="Choi T."/>
            <person name="Kim D."/>
            <person name="Ryu S."/>
            <person name="Kim W."/>
        </authorList>
    </citation>
    <scope>NUCLEOTIDE SEQUENCE [LARGE SCALE GENOMIC DNA]</scope>
    <source>
        <tissue evidence="2">Muscle</tissue>
    </source>
</reference>
<evidence type="ECO:0000256" key="1">
    <source>
        <dbReference type="SAM" id="MobiDB-lite"/>
    </source>
</evidence>
<dbReference type="AlphaFoldDB" id="A0A5B7H700"/>
<feature type="region of interest" description="Disordered" evidence="1">
    <location>
        <begin position="42"/>
        <end position="61"/>
    </location>
</feature>
<evidence type="ECO:0000313" key="3">
    <source>
        <dbReference type="Proteomes" id="UP000324222"/>
    </source>
</evidence>
<sequence length="61" mass="6458">MKAEDAATTTTITTITARPSFVALSGLSLLSVSFRCLSVPPFAREDTSAPHSGPATPRRMH</sequence>
<keyword evidence="3" id="KW-1185">Reference proteome</keyword>
<dbReference type="Proteomes" id="UP000324222">
    <property type="component" value="Unassembled WGS sequence"/>
</dbReference>
<proteinExistence type="predicted"/>
<evidence type="ECO:0000313" key="2">
    <source>
        <dbReference type="EMBL" id="MPC66852.1"/>
    </source>
</evidence>
<protein>
    <submittedName>
        <fullName evidence="2">Uncharacterized protein</fullName>
    </submittedName>
</protein>
<organism evidence="2 3">
    <name type="scientific">Portunus trituberculatus</name>
    <name type="common">Swimming crab</name>
    <name type="synonym">Neptunus trituberculatus</name>
    <dbReference type="NCBI Taxonomy" id="210409"/>
    <lineage>
        <taxon>Eukaryota</taxon>
        <taxon>Metazoa</taxon>
        <taxon>Ecdysozoa</taxon>
        <taxon>Arthropoda</taxon>
        <taxon>Crustacea</taxon>
        <taxon>Multicrustacea</taxon>
        <taxon>Malacostraca</taxon>
        <taxon>Eumalacostraca</taxon>
        <taxon>Eucarida</taxon>
        <taxon>Decapoda</taxon>
        <taxon>Pleocyemata</taxon>
        <taxon>Brachyura</taxon>
        <taxon>Eubrachyura</taxon>
        <taxon>Portunoidea</taxon>
        <taxon>Portunidae</taxon>
        <taxon>Portuninae</taxon>
        <taxon>Portunus</taxon>
    </lineage>
</organism>
<gene>
    <name evidence="2" type="ORF">E2C01_061007</name>
</gene>
<comment type="caution">
    <text evidence="2">The sequence shown here is derived from an EMBL/GenBank/DDBJ whole genome shotgun (WGS) entry which is preliminary data.</text>
</comment>
<name>A0A5B7H700_PORTR</name>
<dbReference type="EMBL" id="VSRR010025415">
    <property type="protein sequence ID" value="MPC66852.1"/>
    <property type="molecule type" value="Genomic_DNA"/>
</dbReference>
<accession>A0A5B7H700</accession>